<dbReference type="EC" id="4.2.1.1" evidence="3 8"/>
<dbReference type="GO" id="GO:0071244">
    <property type="term" value="P:cellular response to carbon dioxide"/>
    <property type="evidence" value="ECO:0007669"/>
    <property type="project" value="TreeGrafter"/>
</dbReference>
<organism evidence="10">
    <name type="scientific">Flammulina filiformis</name>
    <dbReference type="NCBI Taxonomy" id="2060913"/>
    <lineage>
        <taxon>Eukaryota</taxon>
        <taxon>Fungi</taxon>
        <taxon>Dikarya</taxon>
        <taxon>Basidiomycota</taxon>
        <taxon>Agaricomycotina</taxon>
        <taxon>Agaricomycetes</taxon>
        <taxon>Agaricomycetidae</taxon>
        <taxon>Agaricales</taxon>
        <taxon>Marasmiineae</taxon>
        <taxon>Physalacriaceae</taxon>
        <taxon>Flammulina</taxon>
    </lineage>
</organism>
<accession>A0A6G6A8V2</accession>
<name>A0A6G6A8V2_9AGAR</name>
<dbReference type="Pfam" id="PF00484">
    <property type="entry name" value="Pro_CA"/>
    <property type="match status" value="1"/>
</dbReference>
<dbReference type="PANTHER" id="PTHR11002:SF76">
    <property type="entry name" value="CARBONIC ANHYDRASE"/>
    <property type="match status" value="1"/>
</dbReference>
<evidence type="ECO:0000256" key="5">
    <source>
        <dbReference type="ARBA" id="ARBA00022833"/>
    </source>
</evidence>
<dbReference type="Gene3D" id="3.40.1050.10">
    <property type="entry name" value="Carbonic anhydrase"/>
    <property type="match status" value="1"/>
</dbReference>
<evidence type="ECO:0000256" key="2">
    <source>
        <dbReference type="ARBA" id="ARBA00006217"/>
    </source>
</evidence>
<feature type="compositionally biased region" description="Pro residues" evidence="9">
    <location>
        <begin position="47"/>
        <end position="57"/>
    </location>
</feature>
<comment type="catalytic activity">
    <reaction evidence="7 8">
        <text>hydrogencarbonate + H(+) = CO2 + H2O</text>
        <dbReference type="Rhea" id="RHEA:10748"/>
        <dbReference type="ChEBI" id="CHEBI:15377"/>
        <dbReference type="ChEBI" id="CHEBI:15378"/>
        <dbReference type="ChEBI" id="CHEBI:16526"/>
        <dbReference type="ChEBI" id="CHEBI:17544"/>
        <dbReference type="EC" id="4.2.1.1"/>
    </reaction>
</comment>
<keyword evidence="5 8" id="KW-0862">Zinc</keyword>
<dbReference type="InterPro" id="IPR001765">
    <property type="entry name" value="Carbonic_anhydrase"/>
</dbReference>
<comment type="similarity">
    <text evidence="2 8">Belongs to the beta-class carbonic anhydrase family.</text>
</comment>
<gene>
    <name evidence="10" type="primary">CA-6</name>
</gene>
<dbReference type="GO" id="GO:0004089">
    <property type="term" value="F:carbonate dehydratase activity"/>
    <property type="evidence" value="ECO:0007669"/>
    <property type="project" value="UniProtKB-UniRule"/>
</dbReference>
<proteinExistence type="inferred from homology"/>
<keyword evidence="6 8" id="KW-0456">Lyase</keyword>
<comment type="function">
    <text evidence="8">Reversible hydration of carbon dioxide.</text>
</comment>
<evidence type="ECO:0000256" key="1">
    <source>
        <dbReference type="ARBA" id="ARBA00001947"/>
    </source>
</evidence>
<dbReference type="SMART" id="SM00947">
    <property type="entry name" value="Pro_CA"/>
    <property type="match status" value="1"/>
</dbReference>
<dbReference type="GO" id="GO:0034599">
    <property type="term" value="P:cellular response to oxidative stress"/>
    <property type="evidence" value="ECO:0007669"/>
    <property type="project" value="TreeGrafter"/>
</dbReference>
<evidence type="ECO:0000256" key="4">
    <source>
        <dbReference type="ARBA" id="ARBA00022723"/>
    </source>
</evidence>
<keyword evidence="4" id="KW-0479">Metal-binding</keyword>
<protein>
    <recommendedName>
        <fullName evidence="3 8">Carbonic anhydrase</fullName>
        <ecNumber evidence="3 8">4.2.1.1</ecNumber>
    </recommendedName>
    <alternativeName>
        <fullName evidence="8">Carbonate dehydratase</fullName>
    </alternativeName>
</protein>
<sequence>MSQSTQYQSAGESALHSILSANAQWAEDVDDAEPGFFTDLAKGQQPPGRPPPPPPASRPGTIFVLRNVANQFHDDDTSAHAALTYAVDFLGIEHACFNAAPGYMNGEPTVTVPGLLADDPLNRWLHPVTALAASLQLSAAPKEEALPILVEENVKTQVENICKAAIIKKAWASKSAKGKDVFVHGLVFDLATGKLNDLGITRGPKGAA</sequence>
<evidence type="ECO:0000256" key="8">
    <source>
        <dbReference type="RuleBase" id="RU003956"/>
    </source>
</evidence>
<dbReference type="AlphaFoldDB" id="A0A6G6A8V2"/>
<evidence type="ECO:0000256" key="6">
    <source>
        <dbReference type="ARBA" id="ARBA00023239"/>
    </source>
</evidence>
<evidence type="ECO:0000256" key="7">
    <source>
        <dbReference type="ARBA" id="ARBA00048348"/>
    </source>
</evidence>
<reference evidence="10" key="1">
    <citation type="submission" date="2019-07" db="EMBL/GenBank/DDBJ databases">
        <authorList>
            <person name="Liu L."/>
            <person name="Tong T."/>
        </authorList>
    </citation>
    <scope>NUCLEOTIDE SEQUENCE</scope>
</reference>
<dbReference type="InterPro" id="IPR036874">
    <property type="entry name" value="Carbonic_anhydrase_sf"/>
</dbReference>
<comment type="cofactor">
    <cofactor evidence="1">
        <name>Zn(2+)</name>
        <dbReference type="ChEBI" id="CHEBI:29105"/>
    </cofactor>
</comment>
<dbReference type="GO" id="GO:0008270">
    <property type="term" value="F:zinc ion binding"/>
    <property type="evidence" value="ECO:0007669"/>
    <property type="project" value="UniProtKB-UniRule"/>
</dbReference>
<dbReference type="EMBL" id="MN136097">
    <property type="protein sequence ID" value="QID05252.1"/>
    <property type="molecule type" value="Genomic_DNA"/>
</dbReference>
<feature type="region of interest" description="Disordered" evidence="9">
    <location>
        <begin position="32"/>
        <end position="60"/>
    </location>
</feature>
<evidence type="ECO:0000313" key="10">
    <source>
        <dbReference type="EMBL" id="QID05252.1"/>
    </source>
</evidence>
<evidence type="ECO:0000256" key="9">
    <source>
        <dbReference type="SAM" id="MobiDB-lite"/>
    </source>
</evidence>
<dbReference type="SUPFAM" id="SSF53056">
    <property type="entry name" value="beta-carbonic anhydrase, cab"/>
    <property type="match status" value="1"/>
</dbReference>
<evidence type="ECO:0000256" key="3">
    <source>
        <dbReference type="ARBA" id="ARBA00012925"/>
    </source>
</evidence>
<dbReference type="PANTHER" id="PTHR11002">
    <property type="entry name" value="CARBONIC ANHYDRASE"/>
    <property type="match status" value="1"/>
</dbReference>